<dbReference type="Proteomes" id="UP001211044">
    <property type="component" value="Chromosome"/>
</dbReference>
<dbReference type="AlphaFoldDB" id="A0AB38XRN4"/>
<dbReference type="EMBL" id="CP116394">
    <property type="protein sequence ID" value="WCE46829.1"/>
    <property type="molecule type" value="Genomic_DNA"/>
</dbReference>
<evidence type="ECO:0000313" key="1">
    <source>
        <dbReference type="EMBL" id="WCE46829.1"/>
    </source>
</evidence>
<accession>A0AB38XRN4</accession>
<sequence>MPISQGSMGVNRRTGQLYHVKNAQLAVWRQKVQFGALNTARLAGWKLPLNCPLLLSVQFYLARPKRPKFKDYAATKPDVDKLLRAVQDGLSPRQGGKFTVEDSRFVDSHATKAYAASNTIGAKNGPRAEITVIDLSVPF</sequence>
<gene>
    <name evidence="1" type="ORF">PIG85_04050</name>
</gene>
<dbReference type="KEGG" id="wne:PIG85_04050"/>
<reference evidence="1" key="1">
    <citation type="submission" date="2023-01" db="EMBL/GenBank/DDBJ databases">
        <title>Comparative Genomic Analysis of the Clinically-Derived Winkia Strain NY0527 Provides Evidence into the Taxonomic Reassignment of Winkia neuii and Characterizes Their Virulence Traits.</title>
        <authorList>
            <person name="Cai X."/>
            <person name="Peng Y."/>
            <person name="Li M."/>
            <person name="Qiu Y."/>
            <person name="Wang Y."/>
            <person name="Xu L."/>
            <person name="Hou Q."/>
        </authorList>
    </citation>
    <scope>NUCLEOTIDE SEQUENCE</scope>
    <source>
        <strain evidence="1">NY0527</strain>
    </source>
</reference>
<dbReference type="GO" id="GO:0000287">
    <property type="term" value="F:magnesium ion binding"/>
    <property type="evidence" value="ECO:0007669"/>
    <property type="project" value="InterPro"/>
</dbReference>
<dbReference type="GO" id="GO:0006310">
    <property type="term" value="P:DNA recombination"/>
    <property type="evidence" value="ECO:0007669"/>
    <property type="project" value="InterPro"/>
</dbReference>
<dbReference type="SUPFAM" id="SSF103084">
    <property type="entry name" value="Holliday junction resolvase RusA"/>
    <property type="match status" value="1"/>
</dbReference>
<dbReference type="GO" id="GO:0006281">
    <property type="term" value="P:DNA repair"/>
    <property type="evidence" value="ECO:0007669"/>
    <property type="project" value="InterPro"/>
</dbReference>
<name>A0AB38XRN4_9ACTO</name>
<organism evidence="1 2">
    <name type="scientific">Winkia neuii subsp. anitrata</name>
    <dbReference type="NCBI Taxonomy" id="29318"/>
    <lineage>
        <taxon>Bacteria</taxon>
        <taxon>Bacillati</taxon>
        <taxon>Actinomycetota</taxon>
        <taxon>Actinomycetes</taxon>
        <taxon>Actinomycetales</taxon>
        <taxon>Actinomycetaceae</taxon>
        <taxon>Winkia</taxon>
    </lineage>
</organism>
<evidence type="ECO:0000313" key="2">
    <source>
        <dbReference type="Proteomes" id="UP001211044"/>
    </source>
</evidence>
<dbReference type="Pfam" id="PF05866">
    <property type="entry name" value="RusA"/>
    <property type="match status" value="1"/>
</dbReference>
<proteinExistence type="predicted"/>
<dbReference type="Gene3D" id="3.30.1330.70">
    <property type="entry name" value="Holliday junction resolvase RusA"/>
    <property type="match status" value="1"/>
</dbReference>
<dbReference type="InterPro" id="IPR008822">
    <property type="entry name" value="Endonuclease_RusA-like"/>
</dbReference>
<dbReference type="RefSeq" id="WP_141739496.1">
    <property type="nucleotide sequence ID" value="NZ_CP116394.1"/>
</dbReference>
<dbReference type="InterPro" id="IPR036614">
    <property type="entry name" value="RusA-like_sf"/>
</dbReference>
<protein>
    <submittedName>
        <fullName evidence="1">RusA family crossover junction endodeoxyribonuclease</fullName>
    </submittedName>
</protein>